<evidence type="ECO:0000256" key="3">
    <source>
        <dbReference type="ARBA" id="ARBA00022490"/>
    </source>
</evidence>
<dbReference type="Proteomes" id="UP000187209">
    <property type="component" value="Unassembled WGS sequence"/>
</dbReference>
<feature type="domain" description="EF-hand" evidence="9">
    <location>
        <begin position="1446"/>
        <end position="1481"/>
    </location>
</feature>
<dbReference type="EMBL" id="MPUH01000054">
    <property type="protein sequence ID" value="OMJ92805.1"/>
    <property type="molecule type" value="Genomic_DNA"/>
</dbReference>
<evidence type="ECO:0000256" key="4">
    <source>
        <dbReference type="ARBA" id="ARBA00022737"/>
    </source>
</evidence>
<feature type="region of interest" description="Disordered" evidence="8">
    <location>
        <begin position="1374"/>
        <end position="1401"/>
    </location>
</feature>
<evidence type="ECO:0000256" key="5">
    <source>
        <dbReference type="ARBA" id="ARBA00022837"/>
    </source>
</evidence>
<dbReference type="PANTHER" id="PTHR20875:SF0">
    <property type="entry name" value="GH12158P"/>
    <property type="match status" value="1"/>
</dbReference>
<dbReference type="FunFam" id="1.10.238.10:FF:000178">
    <property type="entry name" value="Calmodulin-2 A"/>
    <property type="match status" value="1"/>
</dbReference>
<feature type="region of interest" description="Disordered" evidence="8">
    <location>
        <begin position="1202"/>
        <end position="1224"/>
    </location>
</feature>
<feature type="domain" description="EF-hand" evidence="9">
    <location>
        <begin position="1161"/>
        <end position="1196"/>
    </location>
</feature>
<feature type="domain" description="EF-hand" evidence="9">
    <location>
        <begin position="1888"/>
        <end position="1923"/>
    </location>
</feature>
<feature type="compositionally biased region" description="Polar residues" evidence="8">
    <location>
        <begin position="154"/>
        <end position="172"/>
    </location>
</feature>
<feature type="domain" description="EF-hand" evidence="9">
    <location>
        <begin position="2752"/>
        <end position="2787"/>
    </location>
</feature>
<feature type="domain" description="EF-hand" evidence="9">
    <location>
        <begin position="1533"/>
        <end position="1568"/>
    </location>
</feature>
<evidence type="ECO:0000256" key="2">
    <source>
        <dbReference type="ARBA" id="ARBA00005253"/>
    </source>
</evidence>
<feature type="domain" description="EF-hand" evidence="9">
    <location>
        <begin position="850"/>
        <end position="885"/>
    </location>
</feature>
<keyword evidence="11" id="KW-1185">Reference proteome</keyword>
<evidence type="ECO:0000256" key="1">
    <source>
        <dbReference type="ARBA" id="ARBA00004245"/>
    </source>
</evidence>
<feature type="compositionally biased region" description="Polar residues" evidence="8">
    <location>
        <begin position="220"/>
        <end position="245"/>
    </location>
</feature>
<comment type="caution">
    <text evidence="10">The sequence shown here is derived from an EMBL/GenBank/DDBJ whole genome shotgun (WGS) entry which is preliminary data.</text>
</comment>
<feature type="domain" description="EF-hand" evidence="9">
    <location>
        <begin position="571"/>
        <end position="606"/>
    </location>
</feature>
<name>A0A1R2CUZ4_9CILI</name>
<proteinExistence type="inferred from homology"/>
<feature type="compositionally biased region" description="Pro residues" evidence="8">
    <location>
        <begin position="193"/>
        <end position="202"/>
    </location>
</feature>
<feature type="domain" description="EF-hand" evidence="9">
    <location>
        <begin position="1702"/>
        <end position="1737"/>
    </location>
</feature>
<dbReference type="InterPro" id="IPR011992">
    <property type="entry name" value="EF-hand-dom_pair"/>
</dbReference>
<dbReference type="PANTHER" id="PTHR20875">
    <property type="entry name" value="EF-HAND CALCIUM-BINDING DOMAIN-CONTAINING PROTEIN 6-RELATED"/>
    <property type="match status" value="1"/>
</dbReference>
<feature type="region of interest" description="Disordered" evidence="8">
    <location>
        <begin position="3448"/>
        <end position="3467"/>
    </location>
</feature>
<dbReference type="Gene3D" id="1.10.238.10">
    <property type="entry name" value="EF-hand"/>
    <property type="match status" value="16"/>
</dbReference>
<feature type="compositionally biased region" description="Polar residues" evidence="8">
    <location>
        <begin position="1"/>
        <end position="21"/>
    </location>
</feature>
<feature type="compositionally biased region" description="Polar residues" evidence="8">
    <location>
        <begin position="99"/>
        <end position="109"/>
    </location>
</feature>
<keyword evidence="6" id="KW-0206">Cytoskeleton</keyword>
<feature type="domain" description="EF-hand" evidence="9">
    <location>
        <begin position="2914"/>
        <end position="2949"/>
    </location>
</feature>
<dbReference type="PROSITE" id="PS00018">
    <property type="entry name" value="EF_HAND_1"/>
    <property type="match status" value="14"/>
</dbReference>
<protein>
    <recommendedName>
        <fullName evidence="9">EF-hand domain-containing protein</fullName>
    </recommendedName>
</protein>
<evidence type="ECO:0000313" key="11">
    <source>
        <dbReference type="Proteomes" id="UP000187209"/>
    </source>
</evidence>
<feature type="domain" description="EF-hand" evidence="9">
    <location>
        <begin position="2788"/>
        <end position="2823"/>
    </location>
</feature>
<feature type="domain" description="EF-hand" evidence="9">
    <location>
        <begin position="698"/>
        <end position="733"/>
    </location>
</feature>
<reference evidence="10 11" key="1">
    <citation type="submission" date="2016-11" db="EMBL/GenBank/DDBJ databases">
        <title>The macronuclear genome of Stentor coeruleus: a giant cell with tiny introns.</title>
        <authorList>
            <person name="Slabodnick M."/>
            <person name="Ruby J.G."/>
            <person name="Reiff S.B."/>
            <person name="Swart E.C."/>
            <person name="Gosai S."/>
            <person name="Prabakaran S."/>
            <person name="Witkowska E."/>
            <person name="Larue G.E."/>
            <person name="Fisher S."/>
            <person name="Freeman R.M."/>
            <person name="Gunawardena J."/>
            <person name="Chu W."/>
            <person name="Stover N.A."/>
            <person name="Gregory B.D."/>
            <person name="Nowacki M."/>
            <person name="Derisi J."/>
            <person name="Roy S.W."/>
            <person name="Marshall W.F."/>
            <person name="Sood P."/>
        </authorList>
    </citation>
    <scope>NUCLEOTIDE SEQUENCE [LARGE SCALE GENOMIC DNA]</scope>
    <source>
        <strain evidence="10">WM001</strain>
    </source>
</reference>
<feature type="domain" description="EF-hand" evidence="9">
    <location>
        <begin position="1482"/>
        <end position="1517"/>
    </location>
</feature>
<evidence type="ECO:0000256" key="7">
    <source>
        <dbReference type="ARBA" id="ARBA00025692"/>
    </source>
</evidence>
<feature type="compositionally biased region" description="Basic and acidic residues" evidence="8">
    <location>
        <begin position="1374"/>
        <end position="1399"/>
    </location>
</feature>
<dbReference type="InterPro" id="IPR002048">
    <property type="entry name" value="EF_hand_dom"/>
</dbReference>
<dbReference type="InterPro" id="IPR052603">
    <property type="entry name" value="EFCB6"/>
</dbReference>
<dbReference type="Pfam" id="PF13499">
    <property type="entry name" value="EF-hand_7"/>
    <property type="match status" value="9"/>
</dbReference>
<organism evidence="10 11">
    <name type="scientific">Stentor coeruleus</name>
    <dbReference type="NCBI Taxonomy" id="5963"/>
    <lineage>
        <taxon>Eukaryota</taxon>
        <taxon>Sar</taxon>
        <taxon>Alveolata</taxon>
        <taxon>Ciliophora</taxon>
        <taxon>Postciliodesmatophora</taxon>
        <taxon>Heterotrichea</taxon>
        <taxon>Heterotrichida</taxon>
        <taxon>Stentoridae</taxon>
        <taxon>Stentor</taxon>
    </lineage>
</organism>
<feature type="region of interest" description="Disordered" evidence="8">
    <location>
        <begin position="1247"/>
        <end position="1271"/>
    </location>
</feature>
<dbReference type="OrthoDB" id="296982at2759"/>
<evidence type="ECO:0000256" key="8">
    <source>
        <dbReference type="SAM" id="MobiDB-lite"/>
    </source>
</evidence>
<accession>A0A1R2CUZ4</accession>
<comment type="subcellular location">
    <subcellularLocation>
        <location evidence="1">Cytoplasm</location>
        <location evidence="1">Cytoskeleton</location>
    </subcellularLocation>
</comment>
<feature type="domain" description="EF-hand" evidence="9">
    <location>
        <begin position="2836"/>
        <end position="2871"/>
    </location>
</feature>
<feature type="region of interest" description="Disordered" evidence="8">
    <location>
        <begin position="1"/>
        <end position="263"/>
    </location>
</feature>
<dbReference type="SUPFAM" id="SSF47473">
    <property type="entry name" value="EF-hand"/>
    <property type="match status" value="11"/>
</dbReference>
<feature type="domain" description="EF-hand" evidence="9">
    <location>
        <begin position="2950"/>
        <end position="2985"/>
    </location>
</feature>
<dbReference type="GO" id="GO:0005856">
    <property type="term" value="C:cytoskeleton"/>
    <property type="evidence" value="ECO:0007669"/>
    <property type="project" value="UniProtKB-SubCell"/>
</dbReference>
<feature type="domain" description="EF-hand" evidence="9">
    <location>
        <begin position="662"/>
        <end position="697"/>
    </location>
</feature>
<gene>
    <name evidence="10" type="ORF">SteCoe_4345</name>
</gene>
<dbReference type="GO" id="GO:0005509">
    <property type="term" value="F:calcium ion binding"/>
    <property type="evidence" value="ECO:0007669"/>
    <property type="project" value="InterPro"/>
</dbReference>
<comment type="similarity">
    <text evidence="2">Belongs to the centrin family.</text>
</comment>
<dbReference type="InterPro" id="IPR018247">
    <property type="entry name" value="EF_Hand_1_Ca_BS"/>
</dbReference>
<feature type="domain" description="EF-hand" evidence="9">
    <location>
        <begin position="2329"/>
        <end position="2364"/>
    </location>
</feature>
<keyword evidence="4" id="KW-0677">Repeat</keyword>
<keyword evidence="5" id="KW-0106">Calcium</keyword>
<feature type="domain" description="EF-hand" evidence="9">
    <location>
        <begin position="2236"/>
        <end position="2271"/>
    </location>
</feature>
<feature type="compositionally biased region" description="Basic and acidic residues" evidence="8">
    <location>
        <begin position="69"/>
        <end position="89"/>
    </location>
</feature>
<feature type="compositionally biased region" description="Polar residues" evidence="8">
    <location>
        <begin position="43"/>
        <end position="65"/>
    </location>
</feature>
<feature type="domain" description="EF-hand" evidence="9">
    <location>
        <begin position="2872"/>
        <end position="2907"/>
    </location>
</feature>
<dbReference type="CDD" id="cd00051">
    <property type="entry name" value="EFh"/>
    <property type="match status" value="3"/>
</dbReference>
<evidence type="ECO:0000313" key="10">
    <source>
        <dbReference type="EMBL" id="OMJ92805.1"/>
    </source>
</evidence>
<keyword evidence="3" id="KW-0963">Cytoplasm</keyword>
<dbReference type="PROSITE" id="PS50222">
    <property type="entry name" value="EF_HAND_2"/>
    <property type="match status" value="20"/>
</dbReference>
<feature type="compositionally biased region" description="Low complexity" evidence="8">
    <location>
        <begin position="121"/>
        <end position="134"/>
    </location>
</feature>
<sequence>MQDSRYYNQDYQPGNDWNRSNYPDRDPYADRSGYGRGGPGPDNRSNYPRESQNFQNPPRQGSFNGNYDLRTEDNFYRPNRVNEGREPPREVSNAFPPRESQNNFSQPYNQYDRDYPPPPSFGQGPNPQYNPPQYDTRQDYNQGSYQRQGPDPNYQDSYQNREMPSRGQSQRFQGPPDYQRPDPNAQGYNQRYPGPPGPPGYQGPPRNDPYRQDPHLRGPQPQQRPTFDAASTNSYNFYNSLNKNLPPQRRPDENAPIEIMPPNRNHLDNAELTLSKHPYDKIIQDASVFLVQNGIDPDLPFREADPEVKYVVIKRDFISIVGAKWGLVKAGIASAEEIEVIADIFDFFKNNYIYYVEFCKKVRNPDYRIGGPEIARKIDPAWREKMYRILAEVVFTKNINYEEIFRRNDLQRTGQMRLAEFITCVMSLNSRLNPQEITLLADEFDPRHEGLVVFQRFLNILDDYVGKKKTYDEIVKRMEKYSNDKLINIEAKIQEIDPRDSKLITKDDFLSVLNKIGFYMSPIEMQTFCEEIPKNKDGLLDLRYLIQRLPKPKAPLDMTAVYEKIKSFIRSSRQTLTAVFAKFDKNGDGNLGPYEFSQALSQMGISSLTSSEITLIIQDLDKDHDGSVSVTEFADKLGMSVDLVQTTVSHEFFRKINVFLKNRGLNLQDFFRNYDYDRNNSLNKPEFSKMLAYLGLGLSEIDIEKLYNELDANHDGRVTFMEFMTKFDKSIGVIDKRDKLNKQKILRAMRGKHPKDVFKSRYDPERQDNIFTMGDLNEGINFMGLNFTENDVEHIIDDMGQGKNYATMADLMAYFSLQQAQNIKTNEPVQGDKPHWAEKWIKQIRDYKIKQQIPLEKLFMSYNADETGRLTMAELSQALDDMTFNITDNDKLRLGNEIRKGDRIFVKDIITLIENNTSQLDNLIEELKAYFRNTGKRIEEVFSVNGNDIYRAEFAEGLAKINRDVDISRVSELMMMLNPDIKNLGITNQKMQKVSVASLASLLQIKLEITDKRSLNTARRIEVKIIEGIYQKIAECVIGKKINIDKFISEQYDKYGTNRISVESFYKIIDDITDRGISMANMKILENDLDNTNSGSIKYPGFIAKIHDGIIYISFAERFLSKLKRQVEARGVNFSMLYNEPSGMIGFMELFDVLRKASLDVDKEELKKLCSGMDADDIGKINYKEFVQKVYDAGEPYDRRRNFDERRFDRDPRTDNLGYRERPGYEEKKYNQDLIRDYIRDESNFERDPRDYTRNERSFDKDLNRDRSRDFGDKGNDRDRDFYRDRSREFGDKGYDRDLYKDRSREFEDKNYDRDREFKRDKSREYDDRDREFLRDKSREYDDRDREFTRDRSREYGQDKGFIKDPREWKREAERRELEDRRSTSRNRDDPYQRRDVFDSRNLTSKTSEDFGYRSISPAYTRRPLRGPKQHWAKSYIQVIQDFASRKQLTTKQIFQEFDLDRSNSLTTFEFAKALESMGVKISQKELQNFMEELDSNRDGRVSLTEFEKILGKRDVDERIEAKLEEFRDVIKRDRIDLRRLFAAADRDKNNYLSYEEFEREVGQMYPRFSRYDLEDIARYLDINHDGRILYHEFIGRILIEEIEELNKKVADYVKKNKIDIFEVFSNLDYINDKCIHFDQFLEAFGIMKLPLTREESMKLVLENPLHRTRDNRFSYEDLIDRLPLVDEVSKIYEQIRKVCTEKMIKANEIFQKYDVNNDGALTPKMFFEAFSSLGGNLKSTDYTKLMESLKKGKDGKILYKKFLKKLKSNKGKKNFDIYKRLKKEIQSKNMNFFENLRSFDTYGDKMISKSNLKEIFVSNSIGIAEEDLDFIWSELDRTKTNLINYEELFNKIKPKYTAPKTAGKPIQPKEPHWAQRYLDDIQRYVKGNNMKLKELFTRFDRDHSNSVSINEFSEALRDIRVNIPYQNMQKLVDELMPTQDGQISLTNFEKLFPEFLENERKLDKLYYLIRRATNEKRIDLQGIFSSKDLDMQGFLIVSDFLECIKQIQPDCTPIDLRLLADSLDPRRSNKIFYQDFIKKIELGGIELVNMKVREFLQTSKMSFVKAFDETIKNDYFLPPNIIRKVLEGLRMPLSAEEIAMMIHDNNLTKSPDGRLSVKDLADRIGIRERFPDPRPSPSAIFERMRRRWQEGRIDPISIFRDFDYEKDQHLTRSNFSQALYHAGTPLTTVEVEVVWELLEKTSDGRSSIEHFIRLVNGIDDSANLIFSKIYNFLDNNKIDLLDVLSKYDTDRDRQVTMFEMENALKSIRLNLTDHEYRSVFSDIDKTRNGRIYIADFVRRVMKDAPKVDLNAISWAVPIFSSILQSLNDYKSDSQAYFRRYNIERDGSIALQEFRNALYKLGIDPAATQSQRLINYFKDPTRESISLKDFDYALKALGRIDTNPRPNQPLQTTNLRFRVLTRDDLETLYQCLDYISSTIVNIKKVTVTIYIEKKFTQSISFDDIKLMVKIDLQIPSDDDVLNDLCLLLDCGKGYVQRPTLLDALSGVRVEQVLPSGTQPFREPVRNEQGNYLSVPNKPMLDSRDFRQSSPRGIMKTPNQFSGPVKILYDFLNVNRINLAKLLGRDSGPFPKAAFIKLLRDERIMREAEIVELCDIISLQGNQVDLTRLNSLLSECTKPSIKMDPYLLLKEAIREQKITFNQLFGSNSSIHKDAFYKSLSTIRIDMNILNTIAIECRGQDPQFIDLKYLQDRMEGIVRPPPRPESIQRPPIFPPTPKTAAQNLIDMLNNELIRAEVTAIEMFSKYDIDNDGVLSMNEFIEAFKSMGSIIPDQKFVEAFDILDTNNSKTLSINELAIKMPGYKASLERRITNLDLGQRFEEEVREIFAMLDRDKDGSIDYNEIILGIKAYCILPSQNQIKEIMEKIDKNRNGKIEYEEFKNFVEDTVKREILRQEDEMQDMRQKFIHADIMKNGYLTPDQLLGVLKSTKADVTQEELNHLLSYVDSDKNGKIDIDEFVLLMSGASPEVFADPRASSIMFNIRKSRKISPMDFFKMFQNMPSHFLPSFISEQHKMKRILPSSDIVPTLDPSGLHFRDVNPIATKSKVDSLTYLKQNLCSNGGYINLIMASGISIPDGSIVQRACILKRFARITHWSSLTQKFIGNSIFIEANWREQLEDRWTFEIPTDKDFNVFVSRIGNEMDVSKIFLIFEFIIVFCKDNLPIEMSCGFAKIDYRELMMRTSHKISIHGGTPDNEQNINPDDIRTFRSGWRHALKMTGLLKITSQVEFNIKLPIKCTILEQGAIESLPEISVMNKQGLGIVRLYREYLAELFSRNAGKNFTLPNIADSFLTHFPKVLDCPDTWMQIVAYWNSMEFSNLLGRNRNDANCLANLQSIVNRLYSSMYTDEFALDDIQFTRFSYGVVNNRINLYDKRMDIISKAIKNTQDVKSVNYKPFDIMEIKSTNIIDMDFLMSKKVRNITKRIAETAPSGFGNVDGRRGSRSLSQNLRK</sequence>
<dbReference type="SMART" id="SM00054">
    <property type="entry name" value="EFh"/>
    <property type="match status" value="26"/>
</dbReference>
<evidence type="ECO:0000256" key="6">
    <source>
        <dbReference type="ARBA" id="ARBA00023212"/>
    </source>
</evidence>
<evidence type="ECO:0000259" key="9">
    <source>
        <dbReference type="PROSITE" id="PS50222"/>
    </source>
</evidence>
<feature type="domain" description="EF-hand" evidence="9">
    <location>
        <begin position="608"/>
        <end position="643"/>
    </location>
</feature>
<comment type="function">
    <text evidence="7">Plays a fundamental role in microtubule organizing center structure and function. Component of the infraciliary lattice (ICL) and the ciliary basal bodies.</text>
</comment>
<feature type="domain" description="EF-hand" evidence="9">
    <location>
        <begin position="1824"/>
        <end position="1859"/>
    </location>
</feature>